<gene>
    <name evidence="2" type="ORF">CIB84_015306</name>
</gene>
<evidence type="ECO:0000259" key="1">
    <source>
        <dbReference type="Pfam" id="PF00927"/>
    </source>
</evidence>
<comment type="caution">
    <text evidence="2">The sequence shown here is derived from an EMBL/GenBank/DDBJ whole genome shotgun (WGS) entry which is preliminary data.</text>
</comment>
<dbReference type="InterPro" id="IPR050779">
    <property type="entry name" value="Transglutaminase"/>
</dbReference>
<name>A0A2P4SA23_BAMTH</name>
<accession>A0A2P4SA23</accession>
<dbReference type="InterPro" id="IPR036238">
    <property type="entry name" value="Transglutaminase_C_sf"/>
</dbReference>
<dbReference type="InterPro" id="IPR038765">
    <property type="entry name" value="Papain-like_cys_pep_sf"/>
</dbReference>
<dbReference type="Pfam" id="PF00927">
    <property type="entry name" value="Transglut_C"/>
    <property type="match status" value="1"/>
</dbReference>
<organism evidence="2 3">
    <name type="scientific">Bambusicola thoracicus</name>
    <name type="common">Chinese bamboo-partridge</name>
    <name type="synonym">Perdix thoracica</name>
    <dbReference type="NCBI Taxonomy" id="9083"/>
    <lineage>
        <taxon>Eukaryota</taxon>
        <taxon>Metazoa</taxon>
        <taxon>Chordata</taxon>
        <taxon>Craniata</taxon>
        <taxon>Vertebrata</taxon>
        <taxon>Euteleostomi</taxon>
        <taxon>Archelosauria</taxon>
        <taxon>Archosauria</taxon>
        <taxon>Dinosauria</taxon>
        <taxon>Saurischia</taxon>
        <taxon>Theropoda</taxon>
        <taxon>Coelurosauria</taxon>
        <taxon>Aves</taxon>
        <taxon>Neognathae</taxon>
        <taxon>Galloanserae</taxon>
        <taxon>Galliformes</taxon>
        <taxon>Phasianidae</taxon>
        <taxon>Perdicinae</taxon>
        <taxon>Bambusicola</taxon>
    </lineage>
</organism>
<feature type="domain" description="Transglutaminase C-terminal" evidence="1">
    <location>
        <begin position="94"/>
        <end position="172"/>
    </location>
</feature>
<dbReference type="PANTHER" id="PTHR11590">
    <property type="entry name" value="PROTEIN-GLUTAMINE GAMMA-GLUTAMYLTRANSFERASE"/>
    <property type="match status" value="1"/>
</dbReference>
<proteinExistence type="predicted"/>
<dbReference type="AlphaFoldDB" id="A0A2P4SA23"/>
<dbReference type="Gene3D" id="3.90.260.10">
    <property type="entry name" value="Transglutaminase-like"/>
    <property type="match status" value="1"/>
</dbReference>
<keyword evidence="3" id="KW-1185">Reference proteome</keyword>
<dbReference type="FunFam" id="2.60.40.10:FF:001480">
    <property type="entry name" value="Erythrocyte membrane protein band 4.2"/>
    <property type="match status" value="1"/>
</dbReference>
<dbReference type="Proteomes" id="UP000237246">
    <property type="component" value="Unassembled WGS sequence"/>
</dbReference>
<dbReference type="InterPro" id="IPR013783">
    <property type="entry name" value="Ig-like_fold"/>
</dbReference>
<feature type="non-terminal residue" evidence="2">
    <location>
        <position position="253"/>
    </location>
</feature>
<dbReference type="InterPro" id="IPR036985">
    <property type="entry name" value="Transglutaminase-like_sf"/>
</dbReference>
<sequence length="253" mass="28725">MNAKCKVWIHKADDICKPALISTKYMGNNISTKSVGSERCEDITHNYKYPEGSLREKKVLDKVYRKTKTLQAISSRREIISIPTALEERVNLCIDLQSKSSLTLGQDIPLSISLFNYSGKEKATDLVLGVQSLHHNGVPIMQLWKEKFNFIIKKKEVSTLQVSAPYSQYGKELGENRLLRLTASLRDEDSDIYFAQEERSICDPPLTIEFQGNVLLYQPATVKISLLNPLTEPLEKCVVVVGGRGLIYRQRKY</sequence>
<evidence type="ECO:0000313" key="2">
    <source>
        <dbReference type="EMBL" id="POI20947.1"/>
    </source>
</evidence>
<dbReference type="EMBL" id="PPHD01075673">
    <property type="protein sequence ID" value="POI20947.1"/>
    <property type="molecule type" value="Genomic_DNA"/>
</dbReference>
<evidence type="ECO:0000313" key="3">
    <source>
        <dbReference type="Proteomes" id="UP000237246"/>
    </source>
</evidence>
<dbReference type="GO" id="GO:0003810">
    <property type="term" value="F:protein-glutamine gamma-glutamyltransferase activity"/>
    <property type="evidence" value="ECO:0007669"/>
    <property type="project" value="InterPro"/>
</dbReference>
<dbReference type="SUPFAM" id="SSF54001">
    <property type="entry name" value="Cysteine proteinases"/>
    <property type="match status" value="1"/>
</dbReference>
<dbReference type="Gene3D" id="2.60.40.10">
    <property type="entry name" value="Immunoglobulins"/>
    <property type="match status" value="2"/>
</dbReference>
<reference evidence="2 3" key="1">
    <citation type="submission" date="2018-01" db="EMBL/GenBank/DDBJ databases">
        <title>Comparison of the Chinese Bamboo Partridge and Red Junglefowl genome sequences highlights the importance of demography in genome evolution.</title>
        <authorList>
            <person name="Tiley G.P."/>
            <person name="Kimball R.T."/>
            <person name="Braun E.L."/>
            <person name="Burleigh J.G."/>
        </authorList>
    </citation>
    <scope>NUCLEOTIDE SEQUENCE [LARGE SCALE GENOMIC DNA]</scope>
    <source>
        <strain evidence="2">RTK389</strain>
        <tissue evidence="2">Blood</tissue>
    </source>
</reference>
<protein>
    <recommendedName>
        <fullName evidence="1">Transglutaminase C-terminal domain-containing protein</fullName>
    </recommendedName>
</protein>
<dbReference type="OrthoDB" id="437511at2759"/>
<dbReference type="InterPro" id="IPR008958">
    <property type="entry name" value="Transglutaminase_C"/>
</dbReference>
<dbReference type="SUPFAM" id="SSF49309">
    <property type="entry name" value="Transglutaminase, two C-terminal domains"/>
    <property type="match status" value="2"/>
</dbReference>
<dbReference type="PANTHER" id="PTHR11590:SF44">
    <property type="entry name" value="PROTEIN 4.2"/>
    <property type="match status" value="1"/>
</dbReference>